<evidence type="ECO:0008006" key="3">
    <source>
        <dbReference type="Google" id="ProtNLM"/>
    </source>
</evidence>
<organism evidence="1 2">
    <name type="scientific">Aerococcus agrisoli</name>
    <dbReference type="NCBI Taxonomy" id="2487350"/>
    <lineage>
        <taxon>Bacteria</taxon>
        <taxon>Bacillati</taxon>
        <taxon>Bacillota</taxon>
        <taxon>Bacilli</taxon>
        <taxon>Lactobacillales</taxon>
        <taxon>Aerococcaceae</taxon>
        <taxon>Aerococcus</taxon>
    </lineage>
</organism>
<evidence type="ECO:0000313" key="2">
    <source>
        <dbReference type="Proteomes" id="UP000273977"/>
    </source>
</evidence>
<protein>
    <recommendedName>
        <fullName evidence="3">Cysteine desulfurase</fullName>
    </recommendedName>
</protein>
<sequence length="114" mass="12900">MAFATKVQLKGADKTFKLADTVKKYTLRDYGFQEGKQGNFEFERVVKPTFNDSREVLFKMKVAADLSGFTMTVTNLNGMQVVNVYKNDTLQPLREAVENLQADLVERGVLEEIA</sequence>
<comment type="caution">
    <text evidence="1">The sequence shown here is derived from an EMBL/GenBank/DDBJ whole genome shotgun (WGS) entry which is preliminary data.</text>
</comment>
<dbReference type="InterPro" id="IPR014965">
    <property type="entry name" value="Amino_acid_metab_prot_put"/>
</dbReference>
<reference evidence="1 2" key="1">
    <citation type="submission" date="2018-11" db="EMBL/GenBank/DDBJ databases">
        <title>Aerococcus sp. SJQ22, whole genome shotgun sequence.</title>
        <authorList>
            <person name="Sun L."/>
            <person name="Gao X."/>
            <person name="Chen W."/>
            <person name="Huang K."/>
        </authorList>
    </citation>
    <scope>NUCLEOTIDE SEQUENCE [LARGE SCALE GENOMIC DNA]</scope>
    <source>
        <strain evidence="1 2">SJQ22</strain>
    </source>
</reference>
<dbReference type="Pfam" id="PF08866">
    <property type="entry name" value="DUF1831"/>
    <property type="match status" value="1"/>
</dbReference>
<name>A0A3N4GIX3_9LACT</name>
<dbReference type="SUPFAM" id="SSF160800">
    <property type="entry name" value="Lp2179-like"/>
    <property type="match status" value="1"/>
</dbReference>
<dbReference type="Proteomes" id="UP000273977">
    <property type="component" value="Unassembled WGS sequence"/>
</dbReference>
<keyword evidence="2" id="KW-1185">Reference proteome</keyword>
<dbReference type="OrthoDB" id="2166222at2"/>
<dbReference type="AlphaFoldDB" id="A0A3N4GIX3"/>
<evidence type="ECO:0000313" key="1">
    <source>
        <dbReference type="EMBL" id="RPA59121.1"/>
    </source>
</evidence>
<proteinExistence type="predicted"/>
<dbReference type="RefSeq" id="WP_123780556.1">
    <property type="nucleotide sequence ID" value="NZ_RKMG01000021.1"/>
</dbReference>
<dbReference type="InterPro" id="IPR035942">
    <property type="entry name" value="Lp2179-like_sf"/>
</dbReference>
<dbReference type="Gene3D" id="3.30.1820.10">
    <property type="entry name" value="Lp2179-like"/>
    <property type="match status" value="1"/>
</dbReference>
<dbReference type="EMBL" id="RKMG01000021">
    <property type="protein sequence ID" value="RPA59121.1"/>
    <property type="molecule type" value="Genomic_DNA"/>
</dbReference>
<gene>
    <name evidence="1" type="ORF">EF384_06870</name>
</gene>
<accession>A0A3N4GIX3</accession>